<feature type="region of interest" description="Disordered" evidence="8">
    <location>
        <begin position="131"/>
        <end position="345"/>
    </location>
</feature>
<evidence type="ECO:0000313" key="11">
    <source>
        <dbReference type="Proteomes" id="UP001150925"/>
    </source>
</evidence>
<dbReference type="PROSITE" id="PS50157">
    <property type="entry name" value="ZINC_FINGER_C2H2_2"/>
    <property type="match status" value="3"/>
</dbReference>
<evidence type="ECO:0000256" key="2">
    <source>
        <dbReference type="ARBA" id="ARBA00022723"/>
    </source>
</evidence>
<feature type="domain" description="C2H2-type" evidence="9">
    <location>
        <begin position="70"/>
        <end position="97"/>
    </location>
</feature>
<keyword evidence="4 7" id="KW-0863">Zinc-finger</keyword>
<feature type="domain" description="C2H2-type" evidence="9">
    <location>
        <begin position="42"/>
        <end position="69"/>
    </location>
</feature>
<feature type="domain" description="C2H2-type" evidence="9">
    <location>
        <begin position="98"/>
        <end position="128"/>
    </location>
</feature>
<dbReference type="GO" id="GO:1990837">
    <property type="term" value="F:sequence-specific double-stranded DNA binding"/>
    <property type="evidence" value="ECO:0007669"/>
    <property type="project" value="UniProtKB-ARBA"/>
</dbReference>
<feature type="non-terminal residue" evidence="10">
    <location>
        <position position="345"/>
    </location>
</feature>
<feature type="compositionally biased region" description="Basic and acidic residues" evidence="8">
    <location>
        <begin position="20"/>
        <end position="36"/>
    </location>
</feature>
<feature type="compositionally biased region" description="Basic and acidic residues" evidence="8">
    <location>
        <begin position="266"/>
        <end position="277"/>
    </location>
</feature>
<dbReference type="InterPro" id="IPR050331">
    <property type="entry name" value="Zinc_finger"/>
</dbReference>
<comment type="caution">
    <text evidence="10">The sequence shown here is derived from an EMBL/GenBank/DDBJ whole genome shotgun (WGS) entry which is preliminary data.</text>
</comment>
<dbReference type="InterPro" id="IPR013087">
    <property type="entry name" value="Znf_C2H2_type"/>
</dbReference>
<dbReference type="OrthoDB" id="8922241at2759"/>
<proteinExistence type="predicted"/>
<keyword evidence="2" id="KW-0479">Metal-binding</keyword>
<dbReference type="PANTHER" id="PTHR16515:SF49">
    <property type="entry name" value="GASTRULA ZINC FINGER PROTEIN XLCGF49.1-LIKE-RELATED"/>
    <property type="match status" value="1"/>
</dbReference>
<feature type="compositionally biased region" description="Polar residues" evidence="8">
    <location>
        <begin position="1"/>
        <end position="12"/>
    </location>
</feature>
<evidence type="ECO:0000313" key="10">
    <source>
        <dbReference type="EMBL" id="KAJ1955553.1"/>
    </source>
</evidence>
<keyword evidence="6" id="KW-0539">Nucleus</keyword>
<dbReference type="AlphaFoldDB" id="A0A9W8E4N5"/>
<evidence type="ECO:0000259" key="9">
    <source>
        <dbReference type="PROSITE" id="PS50157"/>
    </source>
</evidence>
<evidence type="ECO:0000256" key="5">
    <source>
        <dbReference type="ARBA" id="ARBA00022833"/>
    </source>
</evidence>
<accession>A0A9W8E4N5</accession>
<dbReference type="SMART" id="SM00355">
    <property type="entry name" value="ZnF_C2H2"/>
    <property type="match status" value="3"/>
</dbReference>
<evidence type="ECO:0000256" key="6">
    <source>
        <dbReference type="ARBA" id="ARBA00023242"/>
    </source>
</evidence>
<dbReference type="Pfam" id="PF00096">
    <property type="entry name" value="zf-C2H2"/>
    <property type="match status" value="2"/>
</dbReference>
<keyword evidence="5" id="KW-0862">Zinc</keyword>
<dbReference type="GO" id="GO:0008270">
    <property type="term" value="F:zinc ion binding"/>
    <property type="evidence" value="ECO:0007669"/>
    <property type="project" value="UniProtKB-KW"/>
</dbReference>
<feature type="compositionally biased region" description="Polar residues" evidence="8">
    <location>
        <begin position="216"/>
        <end position="231"/>
    </location>
</feature>
<dbReference type="FunFam" id="3.30.160.60:FF:000303">
    <property type="entry name" value="Zinc finger protein 41"/>
    <property type="match status" value="1"/>
</dbReference>
<reference evidence="10" key="1">
    <citation type="submission" date="2022-07" db="EMBL/GenBank/DDBJ databases">
        <title>Phylogenomic reconstructions and comparative analyses of Kickxellomycotina fungi.</title>
        <authorList>
            <person name="Reynolds N.K."/>
            <person name="Stajich J.E."/>
            <person name="Barry K."/>
            <person name="Grigoriev I.V."/>
            <person name="Crous P."/>
            <person name="Smith M.E."/>
        </authorList>
    </citation>
    <scope>NUCLEOTIDE SEQUENCE</scope>
    <source>
        <strain evidence="10">RSA 1196</strain>
    </source>
</reference>
<dbReference type="InterPro" id="IPR036236">
    <property type="entry name" value="Znf_C2H2_sf"/>
</dbReference>
<gene>
    <name evidence="10" type="ORF">IWQ62_005503</name>
</gene>
<dbReference type="PANTHER" id="PTHR16515">
    <property type="entry name" value="PR DOMAIN ZINC FINGER PROTEIN"/>
    <property type="match status" value="1"/>
</dbReference>
<feature type="compositionally biased region" description="Low complexity" evidence="8">
    <location>
        <begin position="134"/>
        <end position="159"/>
    </location>
</feature>
<comment type="subcellular location">
    <subcellularLocation>
        <location evidence="1">Nucleus</location>
    </subcellularLocation>
</comment>
<dbReference type="GO" id="GO:0010468">
    <property type="term" value="P:regulation of gene expression"/>
    <property type="evidence" value="ECO:0007669"/>
    <property type="project" value="TreeGrafter"/>
</dbReference>
<dbReference type="Gene3D" id="3.30.160.60">
    <property type="entry name" value="Classic Zinc Finger"/>
    <property type="match status" value="3"/>
</dbReference>
<dbReference type="FunFam" id="3.30.160.60:FF:000710">
    <property type="entry name" value="Zinc finger protein 768"/>
    <property type="match status" value="1"/>
</dbReference>
<name>A0A9W8E4N5_9FUNG</name>
<feature type="region of interest" description="Disordered" evidence="8">
    <location>
        <begin position="1"/>
        <end position="40"/>
    </location>
</feature>
<evidence type="ECO:0000256" key="8">
    <source>
        <dbReference type="SAM" id="MobiDB-lite"/>
    </source>
</evidence>
<keyword evidence="3" id="KW-0677">Repeat</keyword>
<dbReference type="SUPFAM" id="SSF57667">
    <property type="entry name" value="beta-beta-alpha zinc fingers"/>
    <property type="match status" value="2"/>
</dbReference>
<dbReference type="PROSITE" id="PS00028">
    <property type="entry name" value="ZINC_FINGER_C2H2_1"/>
    <property type="match status" value="2"/>
</dbReference>
<dbReference type="GO" id="GO:0005634">
    <property type="term" value="C:nucleus"/>
    <property type="evidence" value="ECO:0007669"/>
    <property type="project" value="UniProtKB-SubCell"/>
</dbReference>
<dbReference type="EMBL" id="JANBPY010002309">
    <property type="protein sequence ID" value="KAJ1955553.1"/>
    <property type="molecule type" value="Genomic_DNA"/>
</dbReference>
<dbReference type="Proteomes" id="UP001150925">
    <property type="component" value="Unassembled WGS sequence"/>
</dbReference>
<protein>
    <recommendedName>
        <fullName evidence="9">C2H2-type domain-containing protein</fullName>
    </recommendedName>
</protein>
<evidence type="ECO:0000256" key="3">
    <source>
        <dbReference type="ARBA" id="ARBA00022737"/>
    </source>
</evidence>
<organism evidence="10 11">
    <name type="scientific">Dispira parvispora</name>
    <dbReference type="NCBI Taxonomy" id="1520584"/>
    <lineage>
        <taxon>Eukaryota</taxon>
        <taxon>Fungi</taxon>
        <taxon>Fungi incertae sedis</taxon>
        <taxon>Zoopagomycota</taxon>
        <taxon>Kickxellomycotina</taxon>
        <taxon>Dimargaritomycetes</taxon>
        <taxon>Dimargaritales</taxon>
        <taxon>Dimargaritaceae</taxon>
        <taxon>Dispira</taxon>
    </lineage>
</organism>
<evidence type="ECO:0000256" key="7">
    <source>
        <dbReference type="PROSITE-ProRule" id="PRU00042"/>
    </source>
</evidence>
<evidence type="ECO:0000256" key="1">
    <source>
        <dbReference type="ARBA" id="ARBA00004123"/>
    </source>
</evidence>
<feature type="compositionally biased region" description="Polar residues" evidence="8">
    <location>
        <begin position="182"/>
        <end position="195"/>
    </location>
</feature>
<sequence length="345" mass="37054">MTNAVTPSSACTTGPARRVSHPDKLQSTAKDTDATSEKASGYPCTQCGLMFPRQHNLKSHAMTHSQERPFTCSICGHNFRRQHDLKRHMKGHTGEKPYICQRCGRGFARMDALSRHSRADNGHACSMTQRLHRQTAQGSGTLSSTSTATFSQTPASSSAEPGNLLAHPSGSQGSHPPKPRSNDSIPTAATHSGSSAPPPPRPPNLSIVTYHRHSSGKVSHPQSGSDTSNRDCWSAPIPTVSPPQSLKRNRTDPHMEAAIARSGSRLRSDPASAREGDLSSSYSSSRHHHSEGQFSPRSEYPPYSTMSPRLPLPPGIGGSNSNNPGHEPNVGDYRPINMVLGSTKP</sequence>
<keyword evidence="11" id="KW-1185">Reference proteome</keyword>
<evidence type="ECO:0000256" key="4">
    <source>
        <dbReference type="ARBA" id="ARBA00022771"/>
    </source>
</evidence>